<keyword evidence="1 10" id="KW-0540">Nuclease</keyword>
<evidence type="ECO:0000256" key="9">
    <source>
        <dbReference type="ARBA" id="ARBA00038592"/>
    </source>
</evidence>
<feature type="binding site" evidence="10">
    <location>
        <position position="244"/>
    </location>
    <ligand>
        <name>Mn(2+)</name>
        <dbReference type="ChEBI" id="CHEBI:29035"/>
    </ligand>
</feature>
<dbReference type="GO" id="GO:0003677">
    <property type="term" value="F:DNA binding"/>
    <property type="evidence" value="ECO:0007669"/>
    <property type="project" value="UniProtKB-KW"/>
</dbReference>
<dbReference type="InterPro" id="IPR042211">
    <property type="entry name" value="CRISPR-assoc_Cas1_N"/>
</dbReference>
<evidence type="ECO:0000256" key="5">
    <source>
        <dbReference type="ARBA" id="ARBA00022842"/>
    </source>
</evidence>
<gene>
    <name evidence="10" type="primary">cas1</name>
    <name evidence="11" type="ORF">CFX1CAM_0978</name>
</gene>
<dbReference type="Pfam" id="PF01867">
    <property type="entry name" value="Cas_Cas1"/>
    <property type="match status" value="1"/>
</dbReference>
<dbReference type="NCBIfam" id="TIGR00287">
    <property type="entry name" value="cas1"/>
    <property type="match status" value="1"/>
</dbReference>
<keyword evidence="2 10" id="KW-0479">Metal-binding</keyword>
<dbReference type="Gene3D" id="1.20.120.920">
    <property type="entry name" value="CRISPR-associated endonuclease Cas1, C-terminal domain"/>
    <property type="match status" value="1"/>
</dbReference>
<evidence type="ECO:0000256" key="3">
    <source>
        <dbReference type="ARBA" id="ARBA00022759"/>
    </source>
</evidence>
<dbReference type="GO" id="GO:0046872">
    <property type="term" value="F:metal ion binding"/>
    <property type="evidence" value="ECO:0007669"/>
    <property type="project" value="UniProtKB-UniRule"/>
</dbReference>
<comment type="similarity">
    <text evidence="10">Belongs to the CRISPR-associated endonuclease Cas1 family.</text>
</comment>
<evidence type="ECO:0000256" key="2">
    <source>
        <dbReference type="ARBA" id="ARBA00022723"/>
    </source>
</evidence>
<dbReference type="Gene3D" id="3.100.10.20">
    <property type="entry name" value="CRISPR-associated endonuclease Cas1, N-terminal domain"/>
    <property type="match status" value="1"/>
</dbReference>
<dbReference type="GO" id="GO:0004519">
    <property type="term" value="F:endonuclease activity"/>
    <property type="evidence" value="ECO:0007669"/>
    <property type="project" value="UniProtKB-UniRule"/>
</dbReference>
<accession>A0A1Y6K307</accession>
<evidence type="ECO:0000256" key="4">
    <source>
        <dbReference type="ARBA" id="ARBA00022801"/>
    </source>
</evidence>
<comment type="subunit">
    <text evidence="9 10">Homodimer, forms a heterotetramer with a Cas2 homodimer.</text>
</comment>
<feature type="binding site" evidence="10">
    <location>
        <position position="177"/>
    </location>
    <ligand>
        <name>Mn(2+)</name>
        <dbReference type="ChEBI" id="CHEBI:29035"/>
    </ligand>
</feature>
<dbReference type="GO" id="GO:0051607">
    <property type="term" value="P:defense response to virus"/>
    <property type="evidence" value="ECO:0007669"/>
    <property type="project" value="UniProtKB-UniRule"/>
</dbReference>
<keyword evidence="7 10" id="KW-0238">DNA-binding</keyword>
<name>A0A1Y6K307_9CHLR</name>
<sequence length="353" mass="40347">MATLYVTEQGARLEKEYHRILVTLDGEVIQAVLLRAISEVVLVGNCGATTPALLALLDAGVGLTFITQSGKLRGQLRSAQSSNLELRLKQYRRQQEEDFCLQVAKNITLGKIRNYRTMARRLLRSIRSAQIKTKYRPQKQSQETSKIATLESSISRFNDFLAQLQEAEKMDVIRGIEGTASKLYFSYLRSGLRWKGEQTFTKRERRPPKDPINAMLSLGYTLLGLCFESAIAVAGLDPQAGFFHTNRYGRPSLALDLIEEFRPIIVDSMVWRMVNHHMLTSSHFMIAEGGKTMLNRRGLKTFFRQFHRRINTKVFHPLAGRALSYQKCFEVQTNLLRKVIVGEEAEYLPMPWK</sequence>
<keyword evidence="8 10" id="KW-0464">Manganese</keyword>
<dbReference type="InterPro" id="IPR050646">
    <property type="entry name" value="Cas1"/>
</dbReference>
<dbReference type="EC" id="3.1.-.-" evidence="10"/>
<dbReference type="EMBL" id="LT859958">
    <property type="protein sequence ID" value="SMX54043.1"/>
    <property type="molecule type" value="Genomic_DNA"/>
</dbReference>
<protein>
    <recommendedName>
        <fullName evidence="10">CRISPR-associated endonuclease Cas1</fullName>
        <ecNumber evidence="10">3.1.-.-</ecNumber>
    </recommendedName>
</protein>
<dbReference type="GO" id="GO:0016787">
    <property type="term" value="F:hydrolase activity"/>
    <property type="evidence" value="ECO:0007669"/>
    <property type="project" value="UniProtKB-KW"/>
</dbReference>
<dbReference type="Proteomes" id="UP000195514">
    <property type="component" value="Chromosome I"/>
</dbReference>
<dbReference type="InterPro" id="IPR002729">
    <property type="entry name" value="CRISPR-assoc_Cas1"/>
</dbReference>
<organism evidence="11 12">
    <name type="scientific">Candidatus Brevifilum fermentans</name>
    <dbReference type="NCBI Taxonomy" id="1986204"/>
    <lineage>
        <taxon>Bacteria</taxon>
        <taxon>Bacillati</taxon>
        <taxon>Chloroflexota</taxon>
        <taxon>Anaerolineae</taxon>
        <taxon>Anaerolineales</taxon>
        <taxon>Anaerolineaceae</taxon>
        <taxon>Candidatus Brevifilum</taxon>
    </lineage>
</organism>
<dbReference type="AlphaFoldDB" id="A0A1Y6K307"/>
<keyword evidence="3 10" id="KW-0255">Endonuclease</keyword>
<dbReference type="PANTHER" id="PTHR34353">
    <property type="entry name" value="CRISPR-ASSOCIATED ENDONUCLEASE CAS1 1"/>
    <property type="match status" value="1"/>
</dbReference>
<evidence type="ECO:0000313" key="12">
    <source>
        <dbReference type="Proteomes" id="UP000195514"/>
    </source>
</evidence>
<evidence type="ECO:0000256" key="7">
    <source>
        <dbReference type="ARBA" id="ARBA00023125"/>
    </source>
</evidence>
<evidence type="ECO:0000256" key="1">
    <source>
        <dbReference type="ARBA" id="ARBA00022722"/>
    </source>
</evidence>
<dbReference type="GO" id="GO:0043571">
    <property type="term" value="P:maintenance of CRISPR repeat elements"/>
    <property type="evidence" value="ECO:0007669"/>
    <property type="project" value="UniProtKB-UniRule"/>
</dbReference>
<comment type="cofactor">
    <cofactor evidence="10">
        <name>Mg(2+)</name>
        <dbReference type="ChEBI" id="CHEBI:18420"/>
    </cofactor>
    <cofactor evidence="10">
        <name>Mn(2+)</name>
        <dbReference type="ChEBI" id="CHEBI:29035"/>
    </cofactor>
</comment>
<evidence type="ECO:0000313" key="11">
    <source>
        <dbReference type="EMBL" id="SMX54043.1"/>
    </source>
</evidence>
<reference evidence="12" key="1">
    <citation type="submission" date="2017-05" db="EMBL/GenBank/DDBJ databases">
        <authorList>
            <person name="Kirkegaard R."/>
            <person name="Mcilroy J S."/>
        </authorList>
    </citation>
    <scope>NUCLEOTIDE SEQUENCE [LARGE SCALE GENOMIC DNA]</scope>
</reference>
<dbReference type="OrthoDB" id="9803119at2"/>
<feature type="binding site" evidence="10">
    <location>
        <position position="259"/>
    </location>
    <ligand>
        <name>Mn(2+)</name>
        <dbReference type="ChEBI" id="CHEBI:29035"/>
    </ligand>
</feature>
<keyword evidence="5 10" id="KW-0460">Magnesium</keyword>
<proteinExistence type="inferred from homology"/>
<dbReference type="CDD" id="cd09634">
    <property type="entry name" value="Cas1_I-II-III"/>
    <property type="match status" value="1"/>
</dbReference>
<evidence type="ECO:0000256" key="6">
    <source>
        <dbReference type="ARBA" id="ARBA00023118"/>
    </source>
</evidence>
<comment type="function">
    <text evidence="10">CRISPR (clustered regularly interspaced short palindromic repeat), is an adaptive immune system that provides protection against mobile genetic elements (viruses, transposable elements and conjugative plasmids). CRISPR clusters contain spacers, sequences complementary to antecedent mobile elements, and target invading nucleic acids. CRISPR clusters are transcribed and processed into CRISPR RNA (crRNA). Acts as a dsDNA endonuclease. Involved in the integration of spacer DNA into the CRISPR cassette.</text>
</comment>
<dbReference type="InterPro" id="IPR042206">
    <property type="entry name" value="CRISPR-assoc_Cas1_C"/>
</dbReference>
<evidence type="ECO:0000256" key="10">
    <source>
        <dbReference type="HAMAP-Rule" id="MF_01470"/>
    </source>
</evidence>
<dbReference type="HAMAP" id="MF_01470">
    <property type="entry name" value="Cas1"/>
    <property type="match status" value="1"/>
</dbReference>
<keyword evidence="12" id="KW-1185">Reference proteome</keyword>
<evidence type="ECO:0000256" key="8">
    <source>
        <dbReference type="ARBA" id="ARBA00023211"/>
    </source>
</evidence>
<dbReference type="PANTHER" id="PTHR34353:SF2">
    <property type="entry name" value="CRISPR-ASSOCIATED ENDONUCLEASE CAS1 1"/>
    <property type="match status" value="1"/>
</dbReference>
<keyword evidence="4 10" id="KW-0378">Hydrolase</keyword>
<dbReference type="KEGG" id="abat:CFX1CAM_0978"/>
<keyword evidence="6 10" id="KW-0051">Antiviral defense</keyword>
<dbReference type="RefSeq" id="WP_087861930.1">
    <property type="nucleotide sequence ID" value="NZ_LT859958.1"/>
</dbReference>